<dbReference type="InterPro" id="IPR015421">
    <property type="entry name" value="PyrdxlP-dep_Trfase_major"/>
</dbReference>
<comment type="caution">
    <text evidence="9">The sequence shown here is derived from an EMBL/GenBank/DDBJ whole genome shotgun (WGS) entry which is preliminary data.</text>
</comment>
<proteinExistence type="inferred from homology"/>
<gene>
    <name evidence="9" type="ORF">DYI23_11100</name>
</gene>
<dbReference type="GO" id="GO:0004069">
    <property type="term" value="F:L-aspartate:2-oxoglutarate aminotransferase activity"/>
    <property type="evidence" value="ECO:0007669"/>
    <property type="project" value="UniProtKB-EC"/>
</dbReference>
<comment type="catalytic activity">
    <reaction evidence="6">
        <text>L-aspartate + 2-oxoglutarate = oxaloacetate + L-glutamate</text>
        <dbReference type="Rhea" id="RHEA:21824"/>
        <dbReference type="ChEBI" id="CHEBI:16452"/>
        <dbReference type="ChEBI" id="CHEBI:16810"/>
        <dbReference type="ChEBI" id="CHEBI:29985"/>
        <dbReference type="ChEBI" id="CHEBI:29991"/>
        <dbReference type="EC" id="2.6.1.1"/>
    </reaction>
</comment>
<keyword evidence="3 7" id="KW-0032">Aminotransferase</keyword>
<evidence type="ECO:0000256" key="6">
    <source>
        <dbReference type="ARBA" id="ARBA00049185"/>
    </source>
</evidence>
<organism evidence="9 10">
    <name type="scientific">Roseibium polysiphoniae</name>
    <dbReference type="NCBI Taxonomy" id="2571221"/>
    <lineage>
        <taxon>Bacteria</taxon>
        <taxon>Pseudomonadati</taxon>
        <taxon>Pseudomonadota</taxon>
        <taxon>Alphaproteobacteria</taxon>
        <taxon>Hyphomicrobiales</taxon>
        <taxon>Stappiaceae</taxon>
        <taxon>Roseibium</taxon>
    </lineage>
</organism>
<protein>
    <recommendedName>
        <fullName evidence="7">Aminotransferase</fullName>
        <ecNumber evidence="7">2.6.1.-</ecNumber>
    </recommendedName>
</protein>
<evidence type="ECO:0000256" key="4">
    <source>
        <dbReference type="ARBA" id="ARBA00022679"/>
    </source>
</evidence>
<reference evidence="9" key="2">
    <citation type="journal article" date="2021" name="Microorganisms">
        <title>Bacterial Dimethylsulfoniopropionate Biosynthesis in the East China Sea.</title>
        <authorList>
            <person name="Liu J."/>
            <person name="Zhang Y."/>
            <person name="Liu J."/>
            <person name="Zhong H."/>
            <person name="Williams B.T."/>
            <person name="Zheng Y."/>
            <person name="Curson A.R.J."/>
            <person name="Sun C."/>
            <person name="Sun H."/>
            <person name="Song D."/>
            <person name="Wagner Mackenzie B."/>
            <person name="Bermejo Martinez A."/>
            <person name="Todd J.D."/>
            <person name="Zhang X.H."/>
        </authorList>
    </citation>
    <scope>NUCLEOTIDE SEQUENCE</scope>
    <source>
        <strain evidence="9">AESS21</strain>
    </source>
</reference>
<dbReference type="PROSITE" id="PS00105">
    <property type="entry name" value="AA_TRANSFER_CLASS_1"/>
    <property type="match status" value="1"/>
</dbReference>
<dbReference type="SUPFAM" id="SSF53383">
    <property type="entry name" value="PLP-dependent transferases"/>
    <property type="match status" value="1"/>
</dbReference>
<dbReference type="RefSeq" id="WP_213216244.1">
    <property type="nucleotide sequence ID" value="NZ_QTKU01000002.1"/>
</dbReference>
<evidence type="ECO:0000313" key="9">
    <source>
        <dbReference type="EMBL" id="MBS8260768.1"/>
    </source>
</evidence>
<dbReference type="InterPro" id="IPR015424">
    <property type="entry name" value="PyrdxlP-dep_Trfase"/>
</dbReference>
<accession>A0A944GSF6</accession>
<evidence type="ECO:0000256" key="1">
    <source>
        <dbReference type="ARBA" id="ARBA00001933"/>
    </source>
</evidence>
<dbReference type="Pfam" id="PF00155">
    <property type="entry name" value="Aminotran_1_2"/>
    <property type="match status" value="1"/>
</dbReference>
<dbReference type="NCBIfam" id="NF005732">
    <property type="entry name" value="PRK07550.1"/>
    <property type="match status" value="1"/>
</dbReference>
<dbReference type="EMBL" id="QTKU01000002">
    <property type="protein sequence ID" value="MBS8260768.1"/>
    <property type="molecule type" value="Genomic_DNA"/>
</dbReference>
<dbReference type="InterPro" id="IPR004839">
    <property type="entry name" value="Aminotransferase_I/II_large"/>
</dbReference>
<dbReference type="GO" id="GO:0006520">
    <property type="term" value="P:amino acid metabolic process"/>
    <property type="evidence" value="ECO:0007669"/>
    <property type="project" value="InterPro"/>
</dbReference>
<evidence type="ECO:0000313" key="10">
    <source>
        <dbReference type="Proteomes" id="UP000705379"/>
    </source>
</evidence>
<dbReference type="PANTHER" id="PTHR46383">
    <property type="entry name" value="ASPARTATE AMINOTRANSFERASE"/>
    <property type="match status" value="1"/>
</dbReference>
<evidence type="ECO:0000256" key="7">
    <source>
        <dbReference type="RuleBase" id="RU000481"/>
    </source>
</evidence>
<evidence type="ECO:0000256" key="5">
    <source>
        <dbReference type="ARBA" id="ARBA00022898"/>
    </source>
</evidence>
<evidence type="ECO:0000256" key="2">
    <source>
        <dbReference type="ARBA" id="ARBA00007441"/>
    </source>
</evidence>
<comment type="cofactor">
    <cofactor evidence="1 7">
        <name>pyridoxal 5'-phosphate</name>
        <dbReference type="ChEBI" id="CHEBI:597326"/>
    </cofactor>
</comment>
<dbReference type="InterPro" id="IPR004838">
    <property type="entry name" value="NHTrfase_class1_PyrdxlP-BS"/>
</dbReference>
<dbReference type="GO" id="GO:0030170">
    <property type="term" value="F:pyridoxal phosphate binding"/>
    <property type="evidence" value="ECO:0007669"/>
    <property type="project" value="InterPro"/>
</dbReference>
<keyword evidence="5" id="KW-0663">Pyridoxal phosphate</keyword>
<dbReference type="EC" id="2.6.1.-" evidence="7"/>
<keyword evidence="4 7" id="KW-0808">Transferase</keyword>
<comment type="similarity">
    <text evidence="2 7">Belongs to the class-I pyridoxal-phosphate-dependent aminotransferase family.</text>
</comment>
<feature type="domain" description="Aminotransferase class I/classII large" evidence="8">
    <location>
        <begin position="34"/>
        <end position="381"/>
    </location>
</feature>
<name>A0A944GSF6_9HYPH</name>
<evidence type="ECO:0000256" key="3">
    <source>
        <dbReference type="ARBA" id="ARBA00022576"/>
    </source>
</evidence>
<dbReference type="Proteomes" id="UP000705379">
    <property type="component" value="Unassembled WGS sequence"/>
</dbReference>
<dbReference type="PANTHER" id="PTHR46383:SF1">
    <property type="entry name" value="ASPARTATE AMINOTRANSFERASE"/>
    <property type="match status" value="1"/>
</dbReference>
<sequence>MNSLNTNLLDTATPPIPEAQVWLDGYDGRLGPVVSLSQAVPGDAPPQTFLDLISDAARTPDATRYGDIFGDMALRSAYASDISSTYGADLRPGNTAITAGCNQAFFVTMMALAKSGEAILLPAPWYFNHKMTLDMLGIEARPLPLSHEAGFVPDPAVAADLIDEKVRAIVLVTPNNPTGAIYPAGVIDAFHKLCAEKGIWLVVDETYRDFISKKMPPHRLFSSPNWKETVISLYSFSKAYAIPGHRLGAIVAGGEVISQIGKILDCVQICPARAAQMALPWAIDNLRQWRSAALETIMQRIAAFRETMSRADGWEIDQIGAYFAYVRHPFEGVASTQVAEALARQSGVLALPGSYFGPGQERHLRVAFANVGVEAIAYLGQRFDALTATAPFAKAHA</sequence>
<evidence type="ECO:0000259" key="8">
    <source>
        <dbReference type="Pfam" id="PF00155"/>
    </source>
</evidence>
<dbReference type="InterPro" id="IPR050596">
    <property type="entry name" value="AspAT/PAT-like"/>
</dbReference>
<reference evidence="9" key="1">
    <citation type="submission" date="2018-08" db="EMBL/GenBank/DDBJ databases">
        <authorList>
            <person name="Jin W."/>
            <person name="Wang H."/>
            <person name="Yang Y."/>
            <person name="Li M."/>
            <person name="Liu J."/>
        </authorList>
    </citation>
    <scope>NUCLEOTIDE SEQUENCE</scope>
    <source>
        <strain evidence="9">AESS21</strain>
    </source>
</reference>
<dbReference type="CDD" id="cd00609">
    <property type="entry name" value="AAT_like"/>
    <property type="match status" value="1"/>
</dbReference>
<dbReference type="AlphaFoldDB" id="A0A944GSF6"/>
<dbReference type="Gene3D" id="3.40.640.10">
    <property type="entry name" value="Type I PLP-dependent aspartate aminotransferase-like (Major domain)"/>
    <property type="match status" value="1"/>
</dbReference>